<proteinExistence type="predicted"/>
<feature type="compositionally biased region" description="Polar residues" evidence="1">
    <location>
        <begin position="1"/>
        <end position="16"/>
    </location>
</feature>
<name>A0ABQ5FBY8_9ASTR</name>
<reference evidence="2" key="2">
    <citation type="submission" date="2022-01" db="EMBL/GenBank/DDBJ databases">
        <authorList>
            <person name="Yamashiro T."/>
            <person name="Shiraishi A."/>
            <person name="Satake H."/>
            <person name="Nakayama K."/>
        </authorList>
    </citation>
    <scope>NUCLEOTIDE SEQUENCE</scope>
</reference>
<evidence type="ECO:0000256" key="1">
    <source>
        <dbReference type="SAM" id="MobiDB-lite"/>
    </source>
</evidence>
<feature type="region of interest" description="Disordered" evidence="1">
    <location>
        <begin position="1"/>
        <end position="27"/>
    </location>
</feature>
<organism evidence="2 3">
    <name type="scientific">Tanacetum coccineum</name>
    <dbReference type="NCBI Taxonomy" id="301880"/>
    <lineage>
        <taxon>Eukaryota</taxon>
        <taxon>Viridiplantae</taxon>
        <taxon>Streptophyta</taxon>
        <taxon>Embryophyta</taxon>
        <taxon>Tracheophyta</taxon>
        <taxon>Spermatophyta</taxon>
        <taxon>Magnoliopsida</taxon>
        <taxon>eudicotyledons</taxon>
        <taxon>Gunneridae</taxon>
        <taxon>Pentapetalae</taxon>
        <taxon>asterids</taxon>
        <taxon>campanulids</taxon>
        <taxon>Asterales</taxon>
        <taxon>Asteraceae</taxon>
        <taxon>Asteroideae</taxon>
        <taxon>Anthemideae</taxon>
        <taxon>Anthemidinae</taxon>
        <taxon>Tanacetum</taxon>
    </lineage>
</organism>
<dbReference type="PANTHER" id="PTHR33240">
    <property type="entry name" value="OS08G0508500 PROTEIN"/>
    <property type="match status" value="1"/>
</dbReference>
<reference evidence="2" key="1">
    <citation type="journal article" date="2022" name="Int. J. Mol. Sci.">
        <title>Draft Genome of Tanacetum Coccineum: Genomic Comparison of Closely Related Tanacetum-Family Plants.</title>
        <authorList>
            <person name="Yamashiro T."/>
            <person name="Shiraishi A."/>
            <person name="Nakayama K."/>
            <person name="Satake H."/>
        </authorList>
    </citation>
    <scope>NUCLEOTIDE SEQUENCE</scope>
</reference>
<protein>
    <recommendedName>
        <fullName evidence="4">Reverse transcriptase domain-containing protein</fullName>
    </recommendedName>
</protein>
<dbReference type="Proteomes" id="UP001151760">
    <property type="component" value="Unassembled WGS sequence"/>
</dbReference>
<evidence type="ECO:0000313" key="3">
    <source>
        <dbReference type="Proteomes" id="UP001151760"/>
    </source>
</evidence>
<gene>
    <name evidence="2" type="ORF">Tco_1003660</name>
</gene>
<evidence type="ECO:0000313" key="2">
    <source>
        <dbReference type="EMBL" id="GJT60127.1"/>
    </source>
</evidence>
<sequence>MARQKVTQSFSSNLEISSPPLGDEDETKGPMIIEAEIGGHFIHRIYVDGGSDLEILYEHCFNRLRPEVKSQMVPATTPLIGFSGEIIWPVGQISLLGKIGDSKHSTSTWMNFMVVRSPSLYNRIIGRPRVRKIQAVPSTNHGMLKFPVTGGILTLRSNKIILLECTMVSGPEAQPSDSTRAAEERIKMAIHSEYPEQTIAIGSTLTKEVKRSFAVYSGVT</sequence>
<dbReference type="EMBL" id="BQNB010017171">
    <property type="protein sequence ID" value="GJT60127.1"/>
    <property type="molecule type" value="Genomic_DNA"/>
</dbReference>
<dbReference type="PANTHER" id="PTHR33240:SF15">
    <property type="entry name" value="GAG-PRO-LIKE PROTEIN"/>
    <property type="match status" value="1"/>
</dbReference>
<evidence type="ECO:0008006" key="4">
    <source>
        <dbReference type="Google" id="ProtNLM"/>
    </source>
</evidence>
<comment type="caution">
    <text evidence="2">The sequence shown here is derived from an EMBL/GenBank/DDBJ whole genome shotgun (WGS) entry which is preliminary data.</text>
</comment>
<keyword evidence="3" id="KW-1185">Reference proteome</keyword>
<accession>A0ABQ5FBY8</accession>